<reference evidence="23 24" key="1">
    <citation type="journal article" date="2011" name="PLoS Pathog.">
        <title>Endophytic Life Strategies Decoded by Genome and Transcriptome Analyses of the Mutualistic Root Symbiont Piriformospora indica.</title>
        <authorList>
            <person name="Zuccaro A."/>
            <person name="Lahrmann U."/>
            <person name="Guldener U."/>
            <person name="Langen G."/>
            <person name="Pfiffi S."/>
            <person name="Biedenkopf D."/>
            <person name="Wong P."/>
            <person name="Samans B."/>
            <person name="Grimm C."/>
            <person name="Basiewicz M."/>
            <person name="Murat C."/>
            <person name="Martin F."/>
            <person name="Kogel K.H."/>
        </authorList>
    </citation>
    <scope>NUCLEOTIDE SEQUENCE [LARGE SCALE GENOMIC DNA]</scope>
    <source>
        <strain evidence="23 24">DSM 11827</strain>
    </source>
</reference>
<evidence type="ECO:0000256" key="7">
    <source>
        <dbReference type="ARBA" id="ARBA00022723"/>
    </source>
</evidence>
<dbReference type="Gene3D" id="3.30.40.10">
    <property type="entry name" value="Zinc/RING finger domain, C3HC4 (zinc finger)"/>
    <property type="match status" value="1"/>
</dbReference>
<organism evidence="23 24">
    <name type="scientific">Serendipita indica (strain DSM 11827)</name>
    <name type="common">Root endophyte fungus</name>
    <name type="synonym">Piriformospora indica</name>
    <dbReference type="NCBI Taxonomy" id="1109443"/>
    <lineage>
        <taxon>Eukaryota</taxon>
        <taxon>Fungi</taxon>
        <taxon>Dikarya</taxon>
        <taxon>Basidiomycota</taxon>
        <taxon>Agaricomycotina</taxon>
        <taxon>Agaricomycetes</taxon>
        <taxon>Sebacinales</taxon>
        <taxon>Serendipitaceae</taxon>
        <taxon>Serendipita</taxon>
    </lineage>
</organism>
<comment type="similarity">
    <text evidence="4">Belongs to the JHDM1 histone demethylase family.</text>
</comment>
<dbReference type="GO" id="GO:0032259">
    <property type="term" value="P:methylation"/>
    <property type="evidence" value="ECO:0007669"/>
    <property type="project" value="UniProtKB-KW"/>
</dbReference>
<dbReference type="InterPro" id="IPR050690">
    <property type="entry name" value="JHDM1_Histone_Demethylase"/>
</dbReference>
<protein>
    <recommendedName>
        <fullName evidence="6">JmjC domain-containing histone demethylation protein 1</fullName>
        <ecNumber evidence="5">1.14.11.27</ecNumber>
    </recommendedName>
    <alternativeName>
        <fullName evidence="17">[Histone-H3]-lysine-36 demethylase 1</fullName>
    </alternativeName>
</protein>
<feature type="domain" description="JmjC" evidence="22">
    <location>
        <begin position="256"/>
        <end position="441"/>
    </location>
</feature>
<evidence type="ECO:0000256" key="11">
    <source>
        <dbReference type="ARBA" id="ARBA00022964"/>
    </source>
</evidence>
<dbReference type="SUPFAM" id="SSF57903">
    <property type="entry name" value="FYVE/PHD zinc finger"/>
    <property type="match status" value="1"/>
</dbReference>
<evidence type="ECO:0000256" key="15">
    <source>
        <dbReference type="ARBA" id="ARBA00023163"/>
    </source>
</evidence>
<keyword evidence="23" id="KW-0489">Methyltransferase</keyword>
<evidence type="ECO:0000256" key="8">
    <source>
        <dbReference type="ARBA" id="ARBA00022771"/>
    </source>
</evidence>
<evidence type="ECO:0000259" key="22">
    <source>
        <dbReference type="PROSITE" id="PS51184"/>
    </source>
</evidence>
<keyword evidence="24" id="KW-1185">Reference proteome</keyword>
<feature type="region of interest" description="Disordered" evidence="20">
    <location>
        <begin position="128"/>
        <end position="165"/>
    </location>
</feature>
<feature type="compositionally biased region" description="Low complexity" evidence="20">
    <location>
        <begin position="803"/>
        <end position="814"/>
    </location>
</feature>
<dbReference type="GO" id="GO:0008270">
    <property type="term" value="F:zinc ion binding"/>
    <property type="evidence" value="ECO:0007669"/>
    <property type="project" value="UniProtKB-KW"/>
</dbReference>
<keyword evidence="16" id="KW-0539">Nucleus</keyword>
<keyword evidence="23" id="KW-0808">Transferase</keyword>
<evidence type="ECO:0000256" key="12">
    <source>
        <dbReference type="ARBA" id="ARBA00023002"/>
    </source>
</evidence>
<name>G4TIE5_SERID</name>
<dbReference type="PROSITE" id="PS51184">
    <property type="entry name" value="JMJC"/>
    <property type="match status" value="1"/>
</dbReference>
<evidence type="ECO:0000256" key="14">
    <source>
        <dbReference type="ARBA" id="ARBA00023015"/>
    </source>
</evidence>
<keyword evidence="14" id="KW-0805">Transcription regulation</keyword>
<evidence type="ECO:0000256" key="1">
    <source>
        <dbReference type="ARBA" id="ARBA00001954"/>
    </source>
</evidence>
<dbReference type="InterPro" id="IPR018800">
    <property type="entry name" value="PRCC"/>
</dbReference>
<feature type="domain" description="PHD-type" evidence="21">
    <location>
        <begin position="35"/>
        <end position="99"/>
    </location>
</feature>
<evidence type="ECO:0000256" key="4">
    <source>
        <dbReference type="ARBA" id="ARBA00008037"/>
    </source>
</evidence>
<dbReference type="SUPFAM" id="SSF51197">
    <property type="entry name" value="Clavaminate synthase-like"/>
    <property type="match status" value="1"/>
</dbReference>
<keyword evidence="15" id="KW-0804">Transcription</keyword>
<keyword evidence="7" id="KW-0479">Metal-binding</keyword>
<dbReference type="AlphaFoldDB" id="G4TIE5"/>
<dbReference type="PANTHER" id="PTHR23123">
    <property type="entry name" value="PHD/F-BOX CONTAINING PROTEIN"/>
    <property type="match status" value="1"/>
</dbReference>
<dbReference type="InterPro" id="IPR011011">
    <property type="entry name" value="Znf_FYVE_PHD"/>
</dbReference>
<evidence type="ECO:0000313" key="23">
    <source>
        <dbReference type="EMBL" id="CCA71072.1"/>
    </source>
</evidence>
<dbReference type="Pfam" id="PF02373">
    <property type="entry name" value="JmjC"/>
    <property type="match status" value="1"/>
</dbReference>
<dbReference type="EC" id="1.14.11.27" evidence="5"/>
<dbReference type="Pfam" id="PF17811">
    <property type="entry name" value="JHD"/>
    <property type="match status" value="1"/>
</dbReference>
<proteinExistence type="inferred from homology"/>
<dbReference type="InterPro" id="IPR019787">
    <property type="entry name" value="Znf_PHD-finger"/>
</dbReference>
<dbReference type="CDD" id="cd15522">
    <property type="entry name" value="PHD_TAF3"/>
    <property type="match status" value="1"/>
</dbReference>
<feature type="compositionally biased region" description="Low complexity" evidence="20">
    <location>
        <begin position="840"/>
        <end position="853"/>
    </location>
</feature>
<feature type="region of interest" description="Disordered" evidence="20">
    <location>
        <begin position="538"/>
        <end position="572"/>
    </location>
</feature>
<gene>
    <name evidence="23" type="ORF">PIIN_05007</name>
</gene>
<feature type="compositionally biased region" description="Basic and acidic residues" evidence="20">
    <location>
        <begin position="818"/>
        <end position="827"/>
    </location>
</feature>
<dbReference type="InterPro" id="IPR001965">
    <property type="entry name" value="Znf_PHD"/>
</dbReference>
<evidence type="ECO:0000256" key="13">
    <source>
        <dbReference type="ARBA" id="ARBA00023004"/>
    </source>
</evidence>
<dbReference type="GO" id="GO:0005634">
    <property type="term" value="C:nucleus"/>
    <property type="evidence" value="ECO:0007669"/>
    <property type="project" value="UniProtKB-SubCell"/>
</dbReference>
<accession>G4TIE5</accession>
<sequence length="1017" mass="112929">MSPRKKKATTTPVVAQQDAVVDTPMKDVPAVAEEESTCPGCKPDDGEDLNKDVWIECTSCKTWYHWVCAGIDIEANGNSETPLTPEQVDKWFCQQCVELDPSRIMTLKPPPRKSTRIKAIADTSVSDMPMLEGDSTATTAGATTTTVPPTTTPVMNHNGVSTPHGTPELNKWIAIADAKKYSPDHFQRMKGSDLGLEWTLRDENAMKEPIIIETPEGLGMKMPPKETTVRDIANELGPDVPLEVIDVLTQSSCQGWTLGKWADYYHTPPTERDKIRNVISLEVSGTTLGQRVLPPRFVRELDWVEKFWPHNKKQLGHYPKVQLYCLMGVAQSWTDWHIDFAGSSVYYHILNGAKVFYFIKPTAANLAAYEHWSGTDIQNHTWLGDLVDEVVRVELVAGNTMIIPTGWIHAVYTPVDTLVFGGNFLHSLNMKTQLRVRDIEIRTRVPKKFRFPLFTRLCWYVGEKYCKDLKSKEEFPIRILKSIDALATFLVSEARIMERGSEVAKKEAKENVPADRIKDPSLLARELRWRVRSAAGADSDAELGGDGDELVPVKREPGGGRHPGRKRKEEHSTVLFKNWQPPEWNTVEHIPANESHDMIKVEEAGEQGEWMKKEGLTGDVMRTIKRNGVSKLRKLEHGAIERYSVVRTVEIVTPSGASTKKESISSIPCMNLVSYGSDSEDSGDEKISKPTPSITKPPAVKETSSGLSSLSSALPKPRRRDGPVKIAVEAPKRPAEDQITEETRPSKRPRPEGAGGSSLLAMLPAPKNKNPASVKKVNNAPPPAFAMSMPSEFGDSKDVEETPIASSLSLIPPSRINKTKEKQPAKEDVPVVDFFSLAAPTPSVKPPSVSTSSDEMPSLVLKSAAPSVKEFIPPAPTPTDPYPGYYQKPDGEWVAHDPTYYWSVAKAWLPAPEPEPSNKRRKEWGDEEDLQQVSALDEASKTRAEIENTKSITANVIRAGPSAPNMTMTEARTSHRAKTRHQLSTLLTDAYSHRAEIEDKIAMAKRNRKESGNKYGF</sequence>
<dbReference type="GO" id="GO:0140680">
    <property type="term" value="F:histone H3K36me/H3K36me2 demethylase activity"/>
    <property type="evidence" value="ECO:0007669"/>
    <property type="project" value="UniProtKB-EC"/>
</dbReference>
<dbReference type="InterPro" id="IPR003347">
    <property type="entry name" value="JmjC_dom"/>
</dbReference>
<comment type="function">
    <text evidence="2">Histone demethylase that specifically demethylates 'Lys-36' of histone H3, thereby playing a central role in histone code.</text>
</comment>
<feature type="compositionally biased region" description="Low complexity" evidence="20">
    <location>
        <begin position="704"/>
        <end position="714"/>
    </location>
</feature>
<keyword evidence="11" id="KW-0223">Dioxygenase</keyword>
<comment type="caution">
    <text evidence="23">The sequence shown here is derived from an EMBL/GenBank/DDBJ whole genome shotgun (WGS) entry which is preliminary data.</text>
</comment>
<dbReference type="SMART" id="SM00558">
    <property type="entry name" value="JmjC"/>
    <property type="match status" value="1"/>
</dbReference>
<comment type="subcellular location">
    <subcellularLocation>
        <location evidence="3">Nucleus</location>
    </subcellularLocation>
</comment>
<evidence type="ECO:0000256" key="6">
    <source>
        <dbReference type="ARBA" id="ARBA00015153"/>
    </source>
</evidence>
<evidence type="ECO:0000256" key="17">
    <source>
        <dbReference type="ARBA" id="ARBA00031083"/>
    </source>
</evidence>
<dbReference type="OrthoDB" id="5876800at2759"/>
<keyword evidence="13" id="KW-0408">Iron</keyword>
<feature type="compositionally biased region" description="Basic and acidic residues" evidence="20">
    <location>
        <begin position="730"/>
        <end position="751"/>
    </location>
</feature>
<evidence type="ECO:0000256" key="18">
    <source>
        <dbReference type="ARBA" id="ARBA00047915"/>
    </source>
</evidence>
<feature type="region of interest" description="Disordered" evidence="20">
    <location>
        <begin position="838"/>
        <end position="857"/>
    </location>
</feature>
<feature type="region of interest" description="Disordered" evidence="20">
    <location>
        <begin position="675"/>
        <end position="827"/>
    </location>
</feature>
<evidence type="ECO:0000256" key="2">
    <source>
        <dbReference type="ARBA" id="ARBA00003909"/>
    </source>
</evidence>
<dbReference type="PROSITE" id="PS01359">
    <property type="entry name" value="ZF_PHD_1"/>
    <property type="match status" value="1"/>
</dbReference>
<feature type="compositionally biased region" description="Low complexity" evidence="20">
    <location>
        <begin position="136"/>
        <end position="154"/>
    </location>
</feature>
<evidence type="ECO:0000256" key="9">
    <source>
        <dbReference type="ARBA" id="ARBA00022833"/>
    </source>
</evidence>
<comment type="catalytic activity">
    <reaction evidence="18">
        <text>N(6),N(6)-dimethyl-L-lysyl(36)-[histone H3] + 2 2-oxoglutarate + 2 O2 = L-lysyl(36)-[histone H3] + 2 formaldehyde + 2 succinate + 2 CO2</text>
        <dbReference type="Rhea" id="RHEA:42032"/>
        <dbReference type="Rhea" id="RHEA-COMP:9785"/>
        <dbReference type="Rhea" id="RHEA-COMP:9787"/>
        <dbReference type="ChEBI" id="CHEBI:15379"/>
        <dbReference type="ChEBI" id="CHEBI:16526"/>
        <dbReference type="ChEBI" id="CHEBI:16810"/>
        <dbReference type="ChEBI" id="CHEBI:16842"/>
        <dbReference type="ChEBI" id="CHEBI:29969"/>
        <dbReference type="ChEBI" id="CHEBI:30031"/>
        <dbReference type="ChEBI" id="CHEBI:61976"/>
        <dbReference type="EC" id="1.14.11.27"/>
    </reaction>
</comment>
<feature type="region of interest" description="Disordered" evidence="20">
    <location>
        <begin position="958"/>
        <end position="980"/>
    </location>
</feature>
<dbReference type="PROSITE" id="PS50016">
    <property type="entry name" value="ZF_PHD_2"/>
    <property type="match status" value="1"/>
</dbReference>
<dbReference type="EMBL" id="CAFZ01000105">
    <property type="protein sequence ID" value="CCA71072.1"/>
    <property type="molecule type" value="Genomic_DNA"/>
</dbReference>
<dbReference type="Pfam" id="PF10253">
    <property type="entry name" value="PRCC"/>
    <property type="match status" value="1"/>
</dbReference>
<keyword evidence="9" id="KW-0862">Zinc</keyword>
<evidence type="ECO:0000259" key="21">
    <source>
        <dbReference type="PROSITE" id="PS50016"/>
    </source>
</evidence>
<dbReference type="Gene3D" id="2.60.120.650">
    <property type="entry name" value="Cupin"/>
    <property type="match status" value="1"/>
</dbReference>
<dbReference type="InterPro" id="IPR019786">
    <property type="entry name" value="Zinc_finger_PHD-type_CS"/>
</dbReference>
<dbReference type="Proteomes" id="UP000007148">
    <property type="component" value="Unassembled WGS sequence"/>
</dbReference>
<dbReference type="SMART" id="SM00249">
    <property type="entry name" value="PHD"/>
    <property type="match status" value="1"/>
</dbReference>
<dbReference type="eggNOG" id="KOG1633">
    <property type="taxonomic scope" value="Eukaryota"/>
</dbReference>
<evidence type="ECO:0000256" key="19">
    <source>
        <dbReference type="PROSITE-ProRule" id="PRU00146"/>
    </source>
</evidence>
<dbReference type="GO" id="GO:0008168">
    <property type="term" value="F:methyltransferase activity"/>
    <property type="evidence" value="ECO:0007669"/>
    <property type="project" value="UniProtKB-KW"/>
</dbReference>
<evidence type="ECO:0000256" key="10">
    <source>
        <dbReference type="ARBA" id="ARBA00022853"/>
    </source>
</evidence>
<evidence type="ECO:0000256" key="20">
    <source>
        <dbReference type="SAM" id="MobiDB-lite"/>
    </source>
</evidence>
<keyword evidence="8 19" id="KW-0863">Zinc-finger</keyword>
<dbReference type="HOGENOM" id="CLU_296671_0_0_1"/>
<evidence type="ECO:0000256" key="3">
    <source>
        <dbReference type="ARBA" id="ARBA00004123"/>
    </source>
</evidence>
<evidence type="ECO:0000313" key="24">
    <source>
        <dbReference type="Proteomes" id="UP000007148"/>
    </source>
</evidence>
<dbReference type="InterPro" id="IPR041070">
    <property type="entry name" value="JHD"/>
</dbReference>
<feature type="region of interest" description="Disordered" evidence="20">
    <location>
        <begin position="911"/>
        <end position="931"/>
    </location>
</feature>
<dbReference type="STRING" id="1109443.G4TIE5"/>
<dbReference type="InParanoid" id="G4TIE5"/>
<dbReference type="InterPro" id="IPR013083">
    <property type="entry name" value="Znf_RING/FYVE/PHD"/>
</dbReference>
<feature type="compositionally biased region" description="Acidic residues" evidence="20">
    <location>
        <begin position="539"/>
        <end position="549"/>
    </location>
</feature>
<comment type="cofactor">
    <cofactor evidence="1">
        <name>Fe(2+)</name>
        <dbReference type="ChEBI" id="CHEBI:29033"/>
    </cofactor>
</comment>
<evidence type="ECO:0000256" key="5">
    <source>
        <dbReference type="ARBA" id="ARBA00013246"/>
    </source>
</evidence>
<keyword evidence="12" id="KW-0560">Oxidoreductase</keyword>
<evidence type="ECO:0000256" key="16">
    <source>
        <dbReference type="ARBA" id="ARBA00023242"/>
    </source>
</evidence>
<keyword evidence="10" id="KW-0156">Chromatin regulator</keyword>